<dbReference type="PaxDb" id="411902-CLOBOL_05690"/>
<sequence length="160" mass="18609">MKEYINDVPVFSLEEMNTSDGAYGVKESGIVRAYLKNLHKLGYLIPGDPILPIIFQAAGGEYRAAYDGFCYIRFEEKGRAIMFVELDRIKTEYDKIYPPKKTKPVDTYDKSILKTMISLEEDKLKMFGRHWLENEPYKYTSHTMALEAYRMLMEAHEVEG</sequence>
<evidence type="ECO:0000313" key="2">
    <source>
        <dbReference type="Proteomes" id="UP000005396"/>
    </source>
</evidence>
<proteinExistence type="predicted"/>
<dbReference type="Proteomes" id="UP000005396">
    <property type="component" value="Unassembled WGS sequence"/>
</dbReference>
<accession>A8S0J2</accession>
<name>A8S0J2_ENTBW</name>
<evidence type="ECO:0000313" key="1">
    <source>
        <dbReference type="EMBL" id="EDP14083.1"/>
    </source>
</evidence>
<protein>
    <submittedName>
        <fullName evidence="1">Uncharacterized protein</fullName>
    </submittedName>
</protein>
<dbReference type="EMBL" id="ABCC02000042">
    <property type="protein sequence ID" value="EDP14083.1"/>
    <property type="molecule type" value="Genomic_DNA"/>
</dbReference>
<comment type="caution">
    <text evidence="1">The sequence shown here is derived from an EMBL/GenBank/DDBJ whole genome shotgun (WGS) entry which is preliminary data.</text>
</comment>
<dbReference type="AlphaFoldDB" id="A8S0J2"/>
<dbReference type="RefSeq" id="WP_002578652.1">
    <property type="nucleotide sequence ID" value="NZ_DS480697.1"/>
</dbReference>
<organism evidence="1 2">
    <name type="scientific">Enterocloster bolteae (strain ATCC BAA-613 / DSM 15670 / CCUG 46953 / JCM 12243 / WAL 16351)</name>
    <name type="common">Clostridium bolteae</name>
    <dbReference type="NCBI Taxonomy" id="411902"/>
    <lineage>
        <taxon>Bacteria</taxon>
        <taxon>Bacillati</taxon>
        <taxon>Bacillota</taxon>
        <taxon>Clostridia</taxon>
        <taxon>Lachnospirales</taxon>
        <taxon>Lachnospiraceae</taxon>
        <taxon>Enterocloster</taxon>
    </lineage>
</organism>
<reference evidence="1 2" key="2">
    <citation type="submission" date="2007-09" db="EMBL/GenBank/DDBJ databases">
        <title>Draft genome sequence of Clostridium bolteae (ATCC BAA-613).</title>
        <authorList>
            <person name="Sudarsanam P."/>
            <person name="Ley R."/>
            <person name="Guruge J."/>
            <person name="Turnbaugh P.J."/>
            <person name="Mahowald M."/>
            <person name="Liep D."/>
            <person name="Gordon J."/>
        </authorList>
    </citation>
    <scope>NUCLEOTIDE SEQUENCE [LARGE SCALE GENOMIC DNA]</scope>
    <source>
        <strain evidence="2">ATCC BAA-613 / DSM 15670 / CCUG 46953 / JCM 12243 / WAL 16351</strain>
    </source>
</reference>
<reference evidence="1 2" key="1">
    <citation type="submission" date="2007-08" db="EMBL/GenBank/DDBJ databases">
        <authorList>
            <person name="Fulton L."/>
            <person name="Clifton S."/>
            <person name="Fulton B."/>
            <person name="Xu J."/>
            <person name="Minx P."/>
            <person name="Pepin K.H."/>
            <person name="Johnson M."/>
            <person name="Thiruvilangam P."/>
            <person name="Bhonagiri V."/>
            <person name="Nash W.E."/>
            <person name="Mardis E.R."/>
            <person name="Wilson R.K."/>
        </authorList>
    </citation>
    <scope>NUCLEOTIDE SEQUENCE [LARGE SCALE GENOMIC DNA]</scope>
    <source>
        <strain evidence="2">ATCC BAA-613 / DSM 15670 / CCUG 46953 / JCM 12243 / WAL 16351</strain>
    </source>
</reference>
<gene>
    <name evidence="1" type="ORF">CLOBOL_05690</name>
</gene>
<dbReference type="HOGENOM" id="CLU_1649173_0_0_9"/>